<comment type="caution">
    <text evidence="1">The sequence shown here is derived from an EMBL/GenBank/DDBJ whole genome shotgun (WGS) entry which is preliminary data.</text>
</comment>
<gene>
    <name evidence="1" type="ORF">RRF57_006844</name>
</gene>
<reference evidence="1 2" key="1">
    <citation type="submission" date="2023-10" db="EMBL/GenBank/DDBJ databases">
        <title>Draft genome sequence of Xylaria bambusicola isolate GMP-LS, the root and basal stem rot pathogen of sugarcane in Indonesia.</title>
        <authorList>
            <person name="Selvaraj P."/>
            <person name="Muralishankar V."/>
            <person name="Muruganantham S."/>
            <person name="Sp S."/>
            <person name="Haryani S."/>
            <person name="Lau K.J.X."/>
            <person name="Naqvi N.I."/>
        </authorList>
    </citation>
    <scope>NUCLEOTIDE SEQUENCE [LARGE SCALE GENOMIC DNA]</scope>
    <source>
        <strain evidence="1">GMP-LS</strain>
    </source>
</reference>
<evidence type="ECO:0000313" key="2">
    <source>
        <dbReference type="Proteomes" id="UP001305414"/>
    </source>
</evidence>
<keyword evidence="2" id="KW-1185">Reference proteome</keyword>
<organism evidence="1 2">
    <name type="scientific">Xylaria bambusicola</name>
    <dbReference type="NCBI Taxonomy" id="326684"/>
    <lineage>
        <taxon>Eukaryota</taxon>
        <taxon>Fungi</taxon>
        <taxon>Dikarya</taxon>
        <taxon>Ascomycota</taxon>
        <taxon>Pezizomycotina</taxon>
        <taxon>Sordariomycetes</taxon>
        <taxon>Xylariomycetidae</taxon>
        <taxon>Xylariales</taxon>
        <taxon>Xylariaceae</taxon>
        <taxon>Xylaria</taxon>
    </lineage>
</organism>
<protein>
    <submittedName>
        <fullName evidence="1">Uncharacterized protein</fullName>
    </submittedName>
</protein>
<proteinExistence type="predicted"/>
<evidence type="ECO:0000313" key="1">
    <source>
        <dbReference type="EMBL" id="KAK5631129.1"/>
    </source>
</evidence>
<dbReference type="AlphaFoldDB" id="A0AAN7UZU9"/>
<dbReference type="Proteomes" id="UP001305414">
    <property type="component" value="Unassembled WGS sequence"/>
</dbReference>
<accession>A0AAN7UZU9</accession>
<name>A0AAN7UZU9_9PEZI</name>
<sequence length="91" mass="10152">MVWLRPDSTQSSEEECTLKHVSLDDYTVEYRMLLGLCGAGKPSTYQALLDLITTRSPFFDRFRNNLPSGSPAYATNGVLGGQILQCRYLSS</sequence>
<dbReference type="EMBL" id="JAWHQM010000018">
    <property type="protein sequence ID" value="KAK5631129.1"/>
    <property type="molecule type" value="Genomic_DNA"/>
</dbReference>